<feature type="region of interest" description="Disordered" evidence="1">
    <location>
        <begin position="1"/>
        <end position="135"/>
    </location>
</feature>
<keyword evidence="3" id="KW-1185">Reference proteome</keyword>
<reference evidence="2" key="1">
    <citation type="submission" date="2022-11" db="EMBL/GenBank/DDBJ databases">
        <title>Chromosomal genome sequence assembly and mating type (MAT) locus characterization of the leprose asexual lichenized fungus Lepraria neglecta (Nyl.) Erichsen.</title>
        <authorList>
            <person name="Allen J.L."/>
            <person name="Pfeffer B."/>
        </authorList>
    </citation>
    <scope>NUCLEOTIDE SEQUENCE</scope>
    <source>
        <strain evidence="2">Allen 5258</strain>
    </source>
</reference>
<accession>A0AAE0DPP1</accession>
<evidence type="ECO:0000313" key="3">
    <source>
        <dbReference type="Proteomes" id="UP001276659"/>
    </source>
</evidence>
<evidence type="ECO:0000256" key="1">
    <source>
        <dbReference type="SAM" id="MobiDB-lite"/>
    </source>
</evidence>
<evidence type="ECO:0000313" key="2">
    <source>
        <dbReference type="EMBL" id="KAK3178182.1"/>
    </source>
</evidence>
<dbReference type="Proteomes" id="UP001276659">
    <property type="component" value="Unassembled WGS sequence"/>
</dbReference>
<dbReference type="AlphaFoldDB" id="A0AAE0DPP1"/>
<feature type="region of interest" description="Disordered" evidence="1">
    <location>
        <begin position="172"/>
        <end position="192"/>
    </location>
</feature>
<proteinExistence type="predicted"/>
<organism evidence="2 3">
    <name type="scientific">Lepraria neglecta</name>
    <dbReference type="NCBI Taxonomy" id="209136"/>
    <lineage>
        <taxon>Eukaryota</taxon>
        <taxon>Fungi</taxon>
        <taxon>Dikarya</taxon>
        <taxon>Ascomycota</taxon>
        <taxon>Pezizomycotina</taxon>
        <taxon>Lecanoromycetes</taxon>
        <taxon>OSLEUM clade</taxon>
        <taxon>Lecanoromycetidae</taxon>
        <taxon>Lecanorales</taxon>
        <taxon>Lecanorineae</taxon>
        <taxon>Stereocaulaceae</taxon>
        <taxon>Lepraria</taxon>
    </lineage>
</organism>
<feature type="compositionally biased region" description="Basic and acidic residues" evidence="1">
    <location>
        <begin position="19"/>
        <end position="33"/>
    </location>
</feature>
<name>A0AAE0DPP1_9LECA</name>
<feature type="compositionally biased region" description="Basic and acidic residues" evidence="1">
    <location>
        <begin position="120"/>
        <end position="129"/>
    </location>
</feature>
<gene>
    <name evidence="2" type="ORF">OEA41_000315</name>
</gene>
<feature type="compositionally biased region" description="Low complexity" evidence="1">
    <location>
        <begin position="181"/>
        <end position="191"/>
    </location>
</feature>
<sequence length="284" mass="31743">MPDFNETAVNQPFPRSSPRPRDRSHERYPHDSLEQVYVRRRRSPRDGPSLSPPPEKGLPRLAARSHRSDSSGSSPRNAHSFPPSPEKGLPRLAARSSDGSGGSPRSHRSDSSSSSPRYVRFADEGRYDSGDSEDEYRQRRIIRGHKADRRDLNMIPYPDDLALRPYGAGLRRDDRYDYDSDSSTESSLSADEAYEQERKMRNKKLLSVGLACITTIAAGNNIIQSMAAHHARRKLIEEGEMSMGESMKLRRRALMLDLIGVGVAAVGINNARNGWKKVESVGKS</sequence>
<protein>
    <submittedName>
        <fullName evidence="2">Uncharacterized protein</fullName>
    </submittedName>
</protein>
<dbReference type="EMBL" id="JASNWA010000003">
    <property type="protein sequence ID" value="KAK3178182.1"/>
    <property type="molecule type" value="Genomic_DNA"/>
</dbReference>
<comment type="caution">
    <text evidence="2">The sequence shown here is derived from an EMBL/GenBank/DDBJ whole genome shotgun (WGS) entry which is preliminary data.</text>
</comment>